<keyword evidence="2" id="KW-1185">Reference proteome</keyword>
<reference evidence="2" key="1">
    <citation type="journal article" date="2021" name="Microbiol. Resour. Announc.">
        <title>LGAAP: Leishmaniinae Genome Assembly and Annotation Pipeline.</title>
        <authorList>
            <person name="Almutairi H."/>
            <person name="Urbaniak M.D."/>
            <person name="Bates M.D."/>
            <person name="Jariyapan N."/>
            <person name="Kwakye-Nuako G."/>
            <person name="Thomaz-Soccol V."/>
            <person name="Al-Salem W.S."/>
            <person name="Dillon R.J."/>
            <person name="Bates P.A."/>
            <person name="Gatherer D."/>
        </authorList>
    </citation>
    <scope>NUCLEOTIDE SEQUENCE [LARGE SCALE GENOMIC DNA]</scope>
</reference>
<dbReference type="EMBL" id="JAFHLR010000035">
    <property type="protein sequence ID" value="KAG5466179.1"/>
    <property type="molecule type" value="Genomic_DNA"/>
</dbReference>
<dbReference type="RefSeq" id="XP_067059069.1">
    <property type="nucleotide sequence ID" value="XM_067203378.1"/>
</dbReference>
<dbReference type="AlphaFoldDB" id="A0A836G6A2"/>
<sequence>MMACEMPTHCTAVVEDLPFFCLSFLAPSLAEPPPVFPSFLLIDTHTRARLYSNDAVVHFDEGPISANGVHALRTTTVHRFAGSNAAAVATTTVAASLYPVESFWRGPMEGLTAHVIPIFAVYDYEHQSVGGRRRAPTISFSDFSAQALPPPITHRPH</sequence>
<reference evidence="2" key="2">
    <citation type="journal article" date="2021" name="Sci. Data">
        <title>Chromosome-scale genome sequencing, assembly and annotation of six genomes from subfamily Leishmaniinae.</title>
        <authorList>
            <person name="Almutairi H."/>
            <person name="Urbaniak M.D."/>
            <person name="Bates M.D."/>
            <person name="Jariyapan N."/>
            <person name="Kwakye-Nuako G."/>
            <person name="Thomaz Soccol V."/>
            <person name="Al-Salem W.S."/>
            <person name="Dillon R.J."/>
            <person name="Bates P.A."/>
            <person name="Gatherer D."/>
        </authorList>
    </citation>
    <scope>NUCLEOTIDE SEQUENCE [LARGE SCALE GENOMIC DNA]</scope>
</reference>
<evidence type="ECO:0000313" key="2">
    <source>
        <dbReference type="Proteomes" id="UP000674143"/>
    </source>
</evidence>
<protein>
    <submittedName>
        <fullName evidence="1">Uncharacterized protein</fullName>
    </submittedName>
</protein>
<comment type="caution">
    <text evidence="1">The sequence shown here is derived from an EMBL/GenBank/DDBJ whole genome shotgun (WGS) entry which is preliminary data.</text>
</comment>
<proteinExistence type="predicted"/>
<dbReference type="Proteomes" id="UP000674143">
    <property type="component" value="Unassembled WGS sequence"/>
</dbReference>
<dbReference type="GeneID" id="92357312"/>
<accession>A0A836G6A2</accession>
<evidence type="ECO:0000313" key="1">
    <source>
        <dbReference type="EMBL" id="KAG5466179.1"/>
    </source>
</evidence>
<gene>
    <name evidence="1" type="ORF">LSCM4_01323</name>
</gene>
<organism evidence="1 2">
    <name type="scientific">Leishmania orientalis</name>
    <dbReference type="NCBI Taxonomy" id="2249476"/>
    <lineage>
        <taxon>Eukaryota</taxon>
        <taxon>Discoba</taxon>
        <taxon>Euglenozoa</taxon>
        <taxon>Kinetoplastea</taxon>
        <taxon>Metakinetoplastina</taxon>
        <taxon>Trypanosomatida</taxon>
        <taxon>Trypanosomatidae</taxon>
        <taxon>Leishmaniinae</taxon>
        <taxon>Leishmania</taxon>
    </lineage>
</organism>
<dbReference type="KEGG" id="loi:92357312"/>
<name>A0A836G6A2_9TRYP</name>